<feature type="compositionally biased region" description="Basic and acidic residues" evidence="1">
    <location>
        <begin position="130"/>
        <end position="159"/>
    </location>
</feature>
<gene>
    <name evidence="3" type="ORF">PGT21_025173</name>
    <name evidence="2" type="ORF">PGTUg99_021271</name>
</gene>
<protein>
    <submittedName>
        <fullName evidence="2">Uncharacterized protein</fullName>
    </submittedName>
</protein>
<proteinExistence type="predicted"/>
<organism evidence="2 5">
    <name type="scientific">Puccinia graminis f. sp. tritici</name>
    <dbReference type="NCBI Taxonomy" id="56615"/>
    <lineage>
        <taxon>Eukaryota</taxon>
        <taxon>Fungi</taxon>
        <taxon>Dikarya</taxon>
        <taxon>Basidiomycota</taxon>
        <taxon>Pucciniomycotina</taxon>
        <taxon>Pucciniomycetes</taxon>
        <taxon>Pucciniales</taxon>
        <taxon>Pucciniaceae</taxon>
        <taxon>Puccinia</taxon>
    </lineage>
</organism>
<comment type="caution">
    <text evidence="2">The sequence shown here is derived from an EMBL/GenBank/DDBJ whole genome shotgun (WGS) entry which is preliminary data.</text>
</comment>
<dbReference type="EMBL" id="VSWC01000041">
    <property type="protein sequence ID" value="KAA1104499.1"/>
    <property type="molecule type" value="Genomic_DNA"/>
</dbReference>
<dbReference type="EMBL" id="VDEP01000505">
    <property type="protein sequence ID" value="KAA1068433.1"/>
    <property type="molecule type" value="Genomic_DNA"/>
</dbReference>
<evidence type="ECO:0000313" key="4">
    <source>
        <dbReference type="Proteomes" id="UP000324748"/>
    </source>
</evidence>
<dbReference type="Proteomes" id="UP000325313">
    <property type="component" value="Unassembled WGS sequence"/>
</dbReference>
<name>A0A5B0LX34_PUCGR</name>
<dbReference type="AlphaFoldDB" id="A0A5B0LX34"/>
<evidence type="ECO:0000313" key="2">
    <source>
        <dbReference type="EMBL" id="KAA1068433.1"/>
    </source>
</evidence>
<dbReference type="Proteomes" id="UP000324748">
    <property type="component" value="Unassembled WGS sequence"/>
</dbReference>
<dbReference type="OrthoDB" id="2505473at2759"/>
<reference evidence="4 5" key="1">
    <citation type="submission" date="2019-05" db="EMBL/GenBank/DDBJ databases">
        <title>Emergence of the Ug99 lineage of the wheat stem rust pathogen through somatic hybridization.</title>
        <authorList>
            <person name="Li F."/>
            <person name="Upadhyaya N.M."/>
            <person name="Sperschneider J."/>
            <person name="Matny O."/>
            <person name="Nguyen-Phuc H."/>
            <person name="Mago R."/>
            <person name="Raley C."/>
            <person name="Miller M.E."/>
            <person name="Silverstein K.A.T."/>
            <person name="Henningsen E."/>
            <person name="Hirsch C.D."/>
            <person name="Visser B."/>
            <person name="Pretorius Z.A."/>
            <person name="Steffenson B.J."/>
            <person name="Schwessinger B."/>
            <person name="Dodds P.N."/>
            <person name="Figueroa M."/>
        </authorList>
    </citation>
    <scope>NUCLEOTIDE SEQUENCE [LARGE SCALE GENOMIC DNA]</scope>
    <source>
        <strain evidence="3">21-0</strain>
        <strain evidence="2 5">Ug99</strain>
    </source>
</reference>
<feature type="compositionally biased region" description="Acidic residues" evidence="1">
    <location>
        <begin position="117"/>
        <end position="129"/>
    </location>
</feature>
<feature type="compositionally biased region" description="Polar residues" evidence="1">
    <location>
        <begin position="10"/>
        <end position="26"/>
    </location>
</feature>
<evidence type="ECO:0000313" key="5">
    <source>
        <dbReference type="Proteomes" id="UP000325313"/>
    </source>
</evidence>
<accession>A0A5B0LX34</accession>
<sequence length="298" mass="32668">MVLQDKYKRATSSRYRATHGGIQSNRQKAKLAAATAAPSILDPSSSSSSSSANVKQHQDFPELVHPSSILPITSQTQLGRPKTDVESLGDHTLASHTPAASFARRQLASNADRYLEPEPDPNLEPEPEIDLTKFVEKQKTRIAVEEEARKQGRGGKHEEEGEEDVDASFEHLFQHSTRPRPGQPHASMSSRGKPTKVFIEDRRTLGLDALEDERKKADASRDLIARFSAAQLYPTKPAAAGAARISRPSVRSKLSDSTAKTSASLSTPKELVLPLDDEDFLDEVLNDSSGTYGKFKRT</sequence>
<evidence type="ECO:0000313" key="3">
    <source>
        <dbReference type="EMBL" id="KAA1104499.1"/>
    </source>
</evidence>
<evidence type="ECO:0000256" key="1">
    <source>
        <dbReference type="SAM" id="MobiDB-lite"/>
    </source>
</evidence>
<feature type="compositionally biased region" description="Polar residues" evidence="1">
    <location>
        <begin position="255"/>
        <end position="267"/>
    </location>
</feature>
<feature type="region of interest" description="Disordered" evidence="1">
    <location>
        <begin position="1"/>
        <end position="199"/>
    </location>
</feature>
<feature type="region of interest" description="Disordered" evidence="1">
    <location>
        <begin position="236"/>
        <end position="268"/>
    </location>
</feature>
<keyword evidence="4" id="KW-1185">Reference proteome</keyword>